<proteinExistence type="predicted"/>
<dbReference type="PROSITE" id="PS50066">
    <property type="entry name" value="MADS_BOX_2"/>
    <property type="match status" value="1"/>
</dbReference>
<evidence type="ECO:0000259" key="6">
    <source>
        <dbReference type="PROSITE" id="PS50066"/>
    </source>
</evidence>
<keyword evidence="8" id="KW-1185">Reference proteome</keyword>
<evidence type="ECO:0000313" key="7">
    <source>
        <dbReference type="EMBL" id="CDP22237.1"/>
    </source>
</evidence>
<evidence type="ECO:0000256" key="1">
    <source>
        <dbReference type="ARBA" id="ARBA00004123"/>
    </source>
</evidence>
<reference evidence="8" key="1">
    <citation type="journal article" date="2014" name="Science">
        <title>The coffee genome provides insight into the convergent evolution of caffeine biosynthesis.</title>
        <authorList>
            <person name="Denoeud F."/>
            <person name="Carretero-Paulet L."/>
            <person name="Dereeper A."/>
            <person name="Droc G."/>
            <person name="Guyot R."/>
            <person name="Pietrella M."/>
            <person name="Zheng C."/>
            <person name="Alberti A."/>
            <person name="Anthony F."/>
            <person name="Aprea G."/>
            <person name="Aury J.M."/>
            <person name="Bento P."/>
            <person name="Bernard M."/>
            <person name="Bocs S."/>
            <person name="Campa C."/>
            <person name="Cenci A."/>
            <person name="Combes M.C."/>
            <person name="Crouzillat D."/>
            <person name="Da Silva C."/>
            <person name="Daddiego L."/>
            <person name="De Bellis F."/>
            <person name="Dussert S."/>
            <person name="Garsmeur O."/>
            <person name="Gayraud T."/>
            <person name="Guignon V."/>
            <person name="Jahn K."/>
            <person name="Jamilloux V."/>
            <person name="Joet T."/>
            <person name="Labadie K."/>
            <person name="Lan T."/>
            <person name="Leclercq J."/>
            <person name="Lepelley M."/>
            <person name="Leroy T."/>
            <person name="Li L.T."/>
            <person name="Librado P."/>
            <person name="Lopez L."/>
            <person name="Munoz A."/>
            <person name="Noel B."/>
            <person name="Pallavicini A."/>
            <person name="Perrotta G."/>
            <person name="Poncet V."/>
            <person name="Pot D."/>
            <person name="Priyono X."/>
            <person name="Rigoreau M."/>
            <person name="Rouard M."/>
            <person name="Rozas J."/>
            <person name="Tranchant-Dubreuil C."/>
            <person name="VanBuren R."/>
            <person name="Zhang Q."/>
            <person name="Andrade A.C."/>
            <person name="Argout X."/>
            <person name="Bertrand B."/>
            <person name="de Kochko A."/>
            <person name="Graziosi G."/>
            <person name="Henry R.J."/>
            <person name="Jayarama X."/>
            <person name="Ming R."/>
            <person name="Nagai C."/>
            <person name="Rounsley S."/>
            <person name="Sankoff D."/>
            <person name="Giuliano G."/>
            <person name="Albert V.A."/>
            <person name="Wincker P."/>
            <person name="Lashermes P."/>
        </authorList>
    </citation>
    <scope>NUCLEOTIDE SEQUENCE [LARGE SCALE GENOMIC DNA]</scope>
    <source>
        <strain evidence="8">cv. DH200-94</strain>
    </source>
</reference>
<evidence type="ECO:0000256" key="3">
    <source>
        <dbReference type="ARBA" id="ARBA00023125"/>
    </source>
</evidence>
<keyword evidence="4" id="KW-0804">Transcription</keyword>
<keyword evidence="5" id="KW-0539">Nucleus</keyword>
<comment type="subcellular location">
    <subcellularLocation>
        <location evidence="1">Nucleus</location>
    </subcellularLocation>
</comment>
<organism evidence="7 8">
    <name type="scientific">Coffea canephora</name>
    <name type="common">Robusta coffee</name>
    <dbReference type="NCBI Taxonomy" id="49390"/>
    <lineage>
        <taxon>Eukaryota</taxon>
        <taxon>Viridiplantae</taxon>
        <taxon>Streptophyta</taxon>
        <taxon>Embryophyta</taxon>
        <taxon>Tracheophyta</taxon>
        <taxon>Spermatophyta</taxon>
        <taxon>Magnoliopsida</taxon>
        <taxon>eudicotyledons</taxon>
        <taxon>Gunneridae</taxon>
        <taxon>Pentapetalae</taxon>
        <taxon>asterids</taxon>
        <taxon>lamiids</taxon>
        <taxon>Gentianales</taxon>
        <taxon>Rubiaceae</taxon>
        <taxon>Ixoroideae</taxon>
        <taxon>Gardenieae complex</taxon>
        <taxon>Bertiereae - Coffeeae clade</taxon>
        <taxon>Coffeeae</taxon>
        <taxon>Coffea</taxon>
    </lineage>
</organism>
<dbReference type="GO" id="GO:0005634">
    <property type="term" value="C:nucleus"/>
    <property type="evidence" value="ECO:0007669"/>
    <property type="project" value="UniProtKB-SubCell"/>
</dbReference>
<name>A0A068VNR3_COFCA</name>
<dbReference type="GO" id="GO:0046983">
    <property type="term" value="F:protein dimerization activity"/>
    <property type="evidence" value="ECO:0007669"/>
    <property type="project" value="InterPro"/>
</dbReference>
<evidence type="ECO:0000256" key="2">
    <source>
        <dbReference type="ARBA" id="ARBA00023015"/>
    </source>
</evidence>
<evidence type="ECO:0000313" key="8">
    <source>
        <dbReference type="Proteomes" id="UP000295252"/>
    </source>
</evidence>
<sequence length="36" mass="4415">MGKRRIEIKKIEDKAMRRVMFCKRRKGLFRMAMELG</sequence>
<evidence type="ECO:0000256" key="4">
    <source>
        <dbReference type="ARBA" id="ARBA00023163"/>
    </source>
</evidence>
<dbReference type="Gene3D" id="3.40.1810.10">
    <property type="entry name" value="Transcription factor, MADS-box"/>
    <property type="match status" value="1"/>
</dbReference>
<keyword evidence="3" id="KW-0238">DNA-binding</keyword>
<protein>
    <submittedName>
        <fullName evidence="7">DH200=94 genomic scaffold, scaffold_12619</fullName>
    </submittedName>
</protein>
<dbReference type="InterPro" id="IPR002100">
    <property type="entry name" value="TF_MADSbox"/>
</dbReference>
<feature type="domain" description="MADS-box" evidence="6">
    <location>
        <begin position="1"/>
        <end position="36"/>
    </location>
</feature>
<gene>
    <name evidence="7" type="ORF">GSCOC_T00008598001</name>
</gene>
<dbReference type="GO" id="GO:0003677">
    <property type="term" value="F:DNA binding"/>
    <property type="evidence" value="ECO:0007669"/>
    <property type="project" value="UniProtKB-KW"/>
</dbReference>
<dbReference type="InParanoid" id="A0A068VNR3"/>
<dbReference type="Gramene" id="CDP22237">
    <property type="protein sequence ID" value="CDP22237"/>
    <property type="gene ID" value="GSCOC_T00008598001"/>
</dbReference>
<accession>A0A068VNR3</accession>
<evidence type="ECO:0000256" key="5">
    <source>
        <dbReference type="ARBA" id="ARBA00023242"/>
    </source>
</evidence>
<dbReference type="PRINTS" id="PR00404">
    <property type="entry name" value="MADSDOMAIN"/>
</dbReference>
<dbReference type="SUPFAM" id="SSF55455">
    <property type="entry name" value="SRF-like"/>
    <property type="match status" value="1"/>
</dbReference>
<dbReference type="EMBL" id="HG751703">
    <property type="protein sequence ID" value="CDP22237.1"/>
    <property type="molecule type" value="Genomic_DNA"/>
</dbReference>
<dbReference type="Pfam" id="PF00319">
    <property type="entry name" value="SRF-TF"/>
    <property type="match status" value="1"/>
</dbReference>
<dbReference type="Proteomes" id="UP000295252">
    <property type="component" value="Unassembled WGS sequence"/>
</dbReference>
<dbReference type="InterPro" id="IPR036879">
    <property type="entry name" value="TF_MADSbox_sf"/>
</dbReference>
<keyword evidence="2" id="KW-0805">Transcription regulation</keyword>
<dbReference type="AlphaFoldDB" id="A0A068VNR3"/>